<name>A0A4P6XIH8_9ASCO</name>
<dbReference type="Gene3D" id="1.25.40.10">
    <property type="entry name" value="Tetratricopeptide repeat domain"/>
    <property type="match status" value="1"/>
</dbReference>
<dbReference type="InterPro" id="IPR051722">
    <property type="entry name" value="Endocytosis_PI4K-reg_protein"/>
</dbReference>
<dbReference type="CDD" id="cd23270">
    <property type="entry name" value="YPP1"/>
    <property type="match status" value="1"/>
</dbReference>
<dbReference type="STRING" id="2163413.A0A4P6XIH8"/>
<dbReference type="SUPFAM" id="SSF48452">
    <property type="entry name" value="TPR-like"/>
    <property type="match status" value="1"/>
</dbReference>
<accession>A0A4P6XIH8</accession>
<dbReference type="PANTHER" id="PTHR23083">
    <property type="entry name" value="TETRATRICOPEPTIDE REPEAT PROTEIN, TPR"/>
    <property type="match status" value="1"/>
</dbReference>
<gene>
    <name evidence="8" type="ORF">METSCH_A00380</name>
</gene>
<keyword evidence="4" id="KW-0254">Endocytosis</keyword>
<evidence type="ECO:0000256" key="5">
    <source>
        <dbReference type="ARBA" id="ARBA00038251"/>
    </source>
</evidence>
<reference evidence="9" key="1">
    <citation type="submission" date="2019-03" db="EMBL/GenBank/DDBJ databases">
        <title>Snf2 controls pulcherriminic acid biosynthesis and connects pigmentation and antifungal activity of the yeast Metschnikowia pulcherrima.</title>
        <authorList>
            <person name="Gore-Lloyd D."/>
            <person name="Sumann I."/>
            <person name="Brachmann A.O."/>
            <person name="Schneeberger K."/>
            <person name="Ortiz-Merino R.A."/>
            <person name="Moreno-Beltran M."/>
            <person name="Schlaefli M."/>
            <person name="Kirner P."/>
            <person name="Santos Kron A."/>
            <person name="Wolfe K.H."/>
            <person name="Piel J."/>
            <person name="Ahrens C.H."/>
            <person name="Henk D."/>
            <person name="Freimoser F.M."/>
        </authorList>
    </citation>
    <scope>NUCLEOTIDE SEQUENCE [LARGE SCALE GENOMIC DNA]</scope>
    <source>
        <strain evidence="9">APC 1.2</strain>
    </source>
</reference>
<comment type="similarity">
    <text evidence="5">Belongs to the YPP1 family.</text>
</comment>
<evidence type="ECO:0000256" key="6">
    <source>
        <dbReference type="ARBA" id="ARBA00039231"/>
    </source>
</evidence>
<dbReference type="EMBL" id="CP034456">
    <property type="protein sequence ID" value="QBM85421.1"/>
    <property type="molecule type" value="Genomic_DNA"/>
</dbReference>
<dbReference type="PANTHER" id="PTHR23083:SF464">
    <property type="entry name" value="TETRATRICOPEPTIDE REPEAT DOMAIN 7, ISOFORM A"/>
    <property type="match status" value="1"/>
</dbReference>
<comment type="function">
    <text evidence="1">Involved in endocytosis.</text>
</comment>
<evidence type="ECO:0000256" key="2">
    <source>
        <dbReference type="ARBA" id="ARBA00004413"/>
    </source>
</evidence>
<dbReference type="AlphaFoldDB" id="A0A4P6XIH8"/>
<evidence type="ECO:0000256" key="3">
    <source>
        <dbReference type="ARBA" id="ARBA00004463"/>
    </source>
</evidence>
<protein>
    <recommendedName>
        <fullName evidence="6">Cargo-transport protein YPP1</fullName>
    </recommendedName>
</protein>
<organism evidence="8 9">
    <name type="scientific">Metschnikowia aff. pulcherrima</name>
    <dbReference type="NCBI Taxonomy" id="2163413"/>
    <lineage>
        <taxon>Eukaryota</taxon>
        <taxon>Fungi</taxon>
        <taxon>Dikarya</taxon>
        <taxon>Ascomycota</taxon>
        <taxon>Saccharomycotina</taxon>
        <taxon>Pichiomycetes</taxon>
        <taxon>Metschnikowiaceae</taxon>
        <taxon>Metschnikowia</taxon>
    </lineage>
</organism>
<evidence type="ECO:0000256" key="4">
    <source>
        <dbReference type="ARBA" id="ARBA00022583"/>
    </source>
</evidence>
<feature type="region of interest" description="Disordered" evidence="7">
    <location>
        <begin position="689"/>
        <end position="716"/>
    </location>
</feature>
<dbReference type="GO" id="GO:0006897">
    <property type="term" value="P:endocytosis"/>
    <property type="evidence" value="ECO:0007669"/>
    <property type="project" value="UniProtKB-KW"/>
</dbReference>
<feature type="compositionally biased region" description="Basic and acidic residues" evidence="7">
    <location>
        <begin position="705"/>
        <end position="716"/>
    </location>
</feature>
<keyword evidence="9" id="KW-1185">Reference proteome</keyword>
<dbReference type="Proteomes" id="UP000292447">
    <property type="component" value="Chromosome I"/>
</dbReference>
<evidence type="ECO:0000256" key="1">
    <source>
        <dbReference type="ARBA" id="ARBA00002550"/>
    </source>
</evidence>
<dbReference type="PROSITE" id="PS51257">
    <property type="entry name" value="PROKAR_LIPOPROTEIN"/>
    <property type="match status" value="1"/>
</dbReference>
<evidence type="ECO:0000313" key="8">
    <source>
        <dbReference type="EMBL" id="QBM85421.1"/>
    </source>
</evidence>
<evidence type="ECO:0000256" key="7">
    <source>
        <dbReference type="SAM" id="MobiDB-lite"/>
    </source>
</evidence>
<proteinExistence type="inferred from homology"/>
<dbReference type="GO" id="GO:0005886">
    <property type="term" value="C:plasma membrane"/>
    <property type="evidence" value="ECO:0007669"/>
    <property type="project" value="UniProtKB-SubCell"/>
</dbReference>
<comment type="subcellular location">
    <subcellularLocation>
        <location evidence="2">Cell membrane</location>
        <topology evidence="2">Peripheral membrane protein</topology>
        <orientation evidence="2">Cytoplasmic side</orientation>
    </subcellularLocation>
    <subcellularLocation>
        <location evidence="3">Cytoplasmic granule</location>
    </subcellularLocation>
</comment>
<evidence type="ECO:0000313" key="9">
    <source>
        <dbReference type="Proteomes" id="UP000292447"/>
    </source>
</evidence>
<sequence>MPKISSYEQSLLQTLSFGCFPRNVSDLQHSESYLLRIAFVDFELLSALQPVSAQALRCVPSKSKSKIDQLINDICSVNLEYSKTEKSYLEVYYGSVVLAHLQILRKDEQSAIETLDGFRIEHNTVFHTHAEQEFMDYISARFHGLLGDASENSSDVWVIFLKSLKHYGRASQVSANIWIDYILDGLISKLSLNGQKPLHFKLLENLGFAKNRASLIAIANHCLKSHNQVYTHEKFESEYATFLHGMIREHIKQRKEFPNANENSSEETDFVQTLYQTLNNLSPRRSRVFEIVSPQLTKEFLVSMAGKSYQSQSVLLNLIRSLIDLGEYDEALAAFKTYTTYVDKERIQEGYVSDLLEVIDMYSLCILNFNPMNSSIPDSTRPTKRFKYNSIDLVVQELSMLAKALLSYLDQAETIAHVTYGDNVQKKNAEKLSFLYCKFNATLLLDKKMSLIGILSEAWHALGELYRYHCTFSSPTLEALENNKKRMSSSYRNCLILNSSDNVTHLFRYSLMLANESYVDESIKLCKFTLKKYPESFKTWNLLVLLQTALECENRARSAEVSSQQLNDTLASTSSLADQTDKVSKKFESEKFIEDALNVATLHLTGCQNARVYIPIQTKYQILQLKMTQLAVWETTRGVEAVLEHIADVFLLFRELFLHVQFPQAKKVEAAGFRAEAIWSKRPSVMDISERENSLGPKPTNGNKGGERHDRKNGLSLDSTRRLKSSEWVGNTNQLTSNSELKILQDVWLWTASIYLKLGFLKEAEQCLVEAETIDIPNVKTYTYLGLLTSQSREHLALQEYERSLELFHSTGEKYNMRAYGLTLLGLSQLFMRSEDATSPLFVSEKDRDAGLVRLKNYLEGYSACWPHGHNSSEVWYYLSALYERFDDKILQSKALWKCVSLESSRPVRSYNICEDFDS</sequence>
<dbReference type="InterPro" id="IPR011990">
    <property type="entry name" value="TPR-like_helical_dom_sf"/>
</dbReference>